<keyword evidence="3" id="KW-1185">Reference proteome</keyword>
<dbReference type="EMBL" id="JACGCI010000029">
    <property type="protein sequence ID" value="KAF6755631.1"/>
    <property type="molecule type" value="Genomic_DNA"/>
</dbReference>
<comment type="caution">
    <text evidence="2">The sequence shown here is derived from an EMBL/GenBank/DDBJ whole genome shotgun (WGS) entry which is preliminary data.</text>
</comment>
<dbReference type="AlphaFoldDB" id="A0A8H6M850"/>
<sequence length="239" mass="26120">MRPYLLKLHSICLCLVEMALVAGIHQGLREANHLSWAVQFKKILPNLRILGLKRFISNLKCAFSLLIYVSIRRVTGTILQFRISPKFVQTPIDEARTRDALKFSWGSDASWLGFQCPLSSSPSPTLLGFPSSLLCSLLMPMGTSQSQPLSVFMFDCQPMEMRQVGDSPFNLPSIFSLCSFPPSLRSGPDPTVQSVSTDAQGLLHEAPATWPLWVAAAPASTVEERLTKAGAALAADSLA</sequence>
<evidence type="ECO:0000313" key="3">
    <source>
        <dbReference type="Proteomes" id="UP000521943"/>
    </source>
</evidence>
<dbReference type="Proteomes" id="UP000521943">
    <property type="component" value="Unassembled WGS sequence"/>
</dbReference>
<evidence type="ECO:0000256" key="1">
    <source>
        <dbReference type="SAM" id="SignalP"/>
    </source>
</evidence>
<gene>
    <name evidence="2" type="ORF">DFP72DRAFT_1045386</name>
</gene>
<feature type="chain" id="PRO_5034765807" evidence="1">
    <location>
        <begin position="24"/>
        <end position="239"/>
    </location>
</feature>
<proteinExistence type="predicted"/>
<feature type="signal peptide" evidence="1">
    <location>
        <begin position="1"/>
        <end position="23"/>
    </location>
</feature>
<organism evidence="2 3">
    <name type="scientific">Ephemerocybe angulata</name>
    <dbReference type="NCBI Taxonomy" id="980116"/>
    <lineage>
        <taxon>Eukaryota</taxon>
        <taxon>Fungi</taxon>
        <taxon>Dikarya</taxon>
        <taxon>Basidiomycota</taxon>
        <taxon>Agaricomycotina</taxon>
        <taxon>Agaricomycetes</taxon>
        <taxon>Agaricomycetidae</taxon>
        <taxon>Agaricales</taxon>
        <taxon>Agaricineae</taxon>
        <taxon>Psathyrellaceae</taxon>
        <taxon>Ephemerocybe</taxon>
    </lineage>
</organism>
<reference evidence="2 3" key="1">
    <citation type="submission" date="2020-07" db="EMBL/GenBank/DDBJ databases">
        <title>Comparative genomics of pyrophilous fungi reveals a link between fire events and developmental genes.</title>
        <authorList>
            <consortium name="DOE Joint Genome Institute"/>
            <person name="Steindorff A.S."/>
            <person name="Carver A."/>
            <person name="Calhoun S."/>
            <person name="Stillman K."/>
            <person name="Liu H."/>
            <person name="Lipzen A."/>
            <person name="Pangilinan J."/>
            <person name="Labutti K."/>
            <person name="Bruns T.D."/>
            <person name="Grigoriev I.V."/>
        </authorList>
    </citation>
    <scope>NUCLEOTIDE SEQUENCE [LARGE SCALE GENOMIC DNA]</scope>
    <source>
        <strain evidence="2 3">CBS 144469</strain>
    </source>
</reference>
<protein>
    <submittedName>
        <fullName evidence="2">Uncharacterized protein</fullName>
    </submittedName>
</protein>
<keyword evidence="1" id="KW-0732">Signal</keyword>
<evidence type="ECO:0000313" key="2">
    <source>
        <dbReference type="EMBL" id="KAF6755631.1"/>
    </source>
</evidence>
<accession>A0A8H6M850</accession>
<name>A0A8H6M850_9AGAR</name>